<evidence type="ECO:0000313" key="1">
    <source>
        <dbReference type="EMBL" id="KGP91989.1"/>
    </source>
</evidence>
<name>A0A0A2UVN8_9BACI</name>
<evidence type="ECO:0000313" key="2">
    <source>
        <dbReference type="Proteomes" id="UP000030153"/>
    </source>
</evidence>
<sequence>MDPYLEKILTRQIIRSLPSKQRDVYTYVTAKEERIAEKAIDKQGFLDLLTQQSIYKKAAKKYHMTEAQLHALLKQAELTILNRLHGLDAMWIDFTDNLKESQSKKLFYFSLRDIKNK</sequence>
<organism evidence="1 2">
    <name type="scientific">Pontibacillus chungwhensis BH030062</name>
    <dbReference type="NCBI Taxonomy" id="1385513"/>
    <lineage>
        <taxon>Bacteria</taxon>
        <taxon>Bacillati</taxon>
        <taxon>Bacillota</taxon>
        <taxon>Bacilli</taxon>
        <taxon>Bacillales</taxon>
        <taxon>Bacillaceae</taxon>
        <taxon>Pontibacillus</taxon>
    </lineage>
</organism>
<gene>
    <name evidence="1" type="ORF">N780_15565</name>
</gene>
<dbReference type="Proteomes" id="UP000030153">
    <property type="component" value="Unassembled WGS sequence"/>
</dbReference>
<protein>
    <submittedName>
        <fullName evidence="1">Uncharacterized protein</fullName>
    </submittedName>
</protein>
<reference evidence="1 2" key="1">
    <citation type="submission" date="2013-08" db="EMBL/GenBank/DDBJ databases">
        <title>Genome of Pontibacillus chungwhensis.</title>
        <authorList>
            <person name="Wang Q."/>
            <person name="Wang G."/>
        </authorList>
    </citation>
    <scope>NUCLEOTIDE SEQUENCE [LARGE SCALE GENOMIC DNA]</scope>
    <source>
        <strain evidence="1 2">BH030062</strain>
    </source>
</reference>
<accession>A0A0A2UVN8</accession>
<dbReference type="eggNOG" id="ENOG5033D59">
    <property type="taxonomic scope" value="Bacteria"/>
</dbReference>
<dbReference type="STRING" id="1385513.N780_15565"/>
<comment type="caution">
    <text evidence="1">The sequence shown here is derived from an EMBL/GenBank/DDBJ whole genome shotgun (WGS) entry which is preliminary data.</text>
</comment>
<proteinExistence type="predicted"/>
<keyword evidence="2" id="KW-1185">Reference proteome</keyword>
<dbReference type="RefSeq" id="WP_036781816.1">
    <property type="nucleotide sequence ID" value="NZ_AVBG01000004.1"/>
</dbReference>
<dbReference type="EMBL" id="AVBG01000004">
    <property type="protein sequence ID" value="KGP91989.1"/>
    <property type="molecule type" value="Genomic_DNA"/>
</dbReference>
<dbReference type="AlphaFoldDB" id="A0A0A2UVN8"/>